<sequence length="345" mass="39476">MGKNFEVNFLRRGLDSLPTVLPGEELAELRQVFKERNEGVLRYFLDDDDVKRIEDAGENIMTEMKWRNSVERMTYDEKIHLLSRSPIAPQFFLPIRFLSPDRLSCSRRRPVLPIPLPFSRSPLLLPSPARAPHPVAGPCSRSRRLSCSIRRPVLLSCSIRRPVLPSPVVVPAAKKFRYGGIVPELEEKMNMMFSSVVATGVHACTPNTTSQTRVSTDERAMSEDDNDPIDNNEHVDSIAASGASESRKRQKKGKNKVTSLVLIDLVECTREIGASLREPPRRTCPFSVAQTLKKLETYPEICCDYDFFDFATMLLMDKNHRETFMCLREEIRVKWLRTRYEKSSQ</sequence>
<reference evidence="2 3" key="1">
    <citation type="journal article" date="2022" name="Nat. Plants">
        <title>Genomes of leafy and leafless Platanthera orchids illuminate the evolution of mycoheterotrophy.</title>
        <authorList>
            <person name="Li M.H."/>
            <person name="Liu K.W."/>
            <person name="Li Z."/>
            <person name="Lu H.C."/>
            <person name="Ye Q.L."/>
            <person name="Zhang D."/>
            <person name="Wang J.Y."/>
            <person name="Li Y.F."/>
            <person name="Zhong Z.M."/>
            <person name="Liu X."/>
            <person name="Yu X."/>
            <person name="Liu D.K."/>
            <person name="Tu X.D."/>
            <person name="Liu B."/>
            <person name="Hao Y."/>
            <person name="Liao X.Y."/>
            <person name="Jiang Y.T."/>
            <person name="Sun W.H."/>
            <person name="Chen J."/>
            <person name="Chen Y.Q."/>
            <person name="Ai Y."/>
            <person name="Zhai J.W."/>
            <person name="Wu S.S."/>
            <person name="Zhou Z."/>
            <person name="Hsiao Y.Y."/>
            <person name="Wu W.L."/>
            <person name="Chen Y.Y."/>
            <person name="Lin Y.F."/>
            <person name="Hsu J.L."/>
            <person name="Li C.Y."/>
            <person name="Wang Z.W."/>
            <person name="Zhao X."/>
            <person name="Zhong W.Y."/>
            <person name="Ma X.K."/>
            <person name="Ma L."/>
            <person name="Huang J."/>
            <person name="Chen G.Z."/>
            <person name="Huang M.Z."/>
            <person name="Huang L."/>
            <person name="Peng D.H."/>
            <person name="Luo Y.B."/>
            <person name="Zou S.Q."/>
            <person name="Chen S.P."/>
            <person name="Lan S."/>
            <person name="Tsai W.C."/>
            <person name="Van de Peer Y."/>
            <person name="Liu Z.J."/>
        </authorList>
    </citation>
    <scope>NUCLEOTIDE SEQUENCE [LARGE SCALE GENOMIC DNA]</scope>
    <source>
        <strain evidence="2">Lor287</strain>
    </source>
</reference>
<dbReference type="PANTHER" id="PTHR47851">
    <property type="entry name" value="OS06G0588700 PROTEIN-RELATED"/>
    <property type="match status" value="1"/>
</dbReference>
<feature type="region of interest" description="Disordered" evidence="1">
    <location>
        <begin position="207"/>
        <end position="252"/>
    </location>
</feature>
<keyword evidence="3" id="KW-1185">Reference proteome</keyword>
<dbReference type="EMBL" id="JBBWWQ010000017">
    <property type="protein sequence ID" value="KAK8923802.1"/>
    <property type="molecule type" value="Genomic_DNA"/>
</dbReference>
<organism evidence="2 3">
    <name type="scientific">Platanthera zijinensis</name>
    <dbReference type="NCBI Taxonomy" id="2320716"/>
    <lineage>
        <taxon>Eukaryota</taxon>
        <taxon>Viridiplantae</taxon>
        <taxon>Streptophyta</taxon>
        <taxon>Embryophyta</taxon>
        <taxon>Tracheophyta</taxon>
        <taxon>Spermatophyta</taxon>
        <taxon>Magnoliopsida</taxon>
        <taxon>Liliopsida</taxon>
        <taxon>Asparagales</taxon>
        <taxon>Orchidaceae</taxon>
        <taxon>Orchidoideae</taxon>
        <taxon>Orchideae</taxon>
        <taxon>Orchidinae</taxon>
        <taxon>Platanthera</taxon>
    </lineage>
</organism>
<dbReference type="Proteomes" id="UP001418222">
    <property type="component" value="Unassembled WGS sequence"/>
</dbReference>
<gene>
    <name evidence="2" type="ORF">KSP39_PZI019336</name>
</gene>
<name>A0AAP0B1K6_9ASPA</name>
<dbReference type="AlphaFoldDB" id="A0AAP0B1K6"/>
<evidence type="ECO:0000256" key="1">
    <source>
        <dbReference type="SAM" id="MobiDB-lite"/>
    </source>
</evidence>
<evidence type="ECO:0000313" key="3">
    <source>
        <dbReference type="Proteomes" id="UP001418222"/>
    </source>
</evidence>
<accession>A0AAP0B1K6</accession>
<proteinExistence type="predicted"/>
<evidence type="ECO:0000313" key="2">
    <source>
        <dbReference type="EMBL" id="KAK8923802.1"/>
    </source>
</evidence>
<dbReference type="PANTHER" id="PTHR47851:SF5">
    <property type="entry name" value="MYB_SANT-LIKE DOMAIN-CONTAINING PROTEIN"/>
    <property type="match status" value="1"/>
</dbReference>
<comment type="caution">
    <text evidence="2">The sequence shown here is derived from an EMBL/GenBank/DDBJ whole genome shotgun (WGS) entry which is preliminary data.</text>
</comment>
<protein>
    <submittedName>
        <fullName evidence="2">Uncharacterized protein</fullName>
    </submittedName>
</protein>